<comment type="caution">
    <text evidence="2">The sequence shown here is derived from an EMBL/GenBank/DDBJ whole genome shotgun (WGS) entry which is preliminary data.</text>
</comment>
<dbReference type="EMBL" id="BMAV01014972">
    <property type="protein sequence ID" value="GFY63890.1"/>
    <property type="molecule type" value="Genomic_DNA"/>
</dbReference>
<dbReference type="AlphaFoldDB" id="A0A8X7CF85"/>
<organism evidence="2 3">
    <name type="scientific">Trichonephila inaurata madagascariensis</name>
    <dbReference type="NCBI Taxonomy" id="2747483"/>
    <lineage>
        <taxon>Eukaryota</taxon>
        <taxon>Metazoa</taxon>
        <taxon>Ecdysozoa</taxon>
        <taxon>Arthropoda</taxon>
        <taxon>Chelicerata</taxon>
        <taxon>Arachnida</taxon>
        <taxon>Araneae</taxon>
        <taxon>Araneomorphae</taxon>
        <taxon>Entelegynae</taxon>
        <taxon>Araneoidea</taxon>
        <taxon>Nephilidae</taxon>
        <taxon>Trichonephila</taxon>
        <taxon>Trichonephila inaurata</taxon>
    </lineage>
</organism>
<reference evidence="2" key="1">
    <citation type="submission" date="2020-08" db="EMBL/GenBank/DDBJ databases">
        <title>Multicomponent nature underlies the extraordinary mechanical properties of spider dragline silk.</title>
        <authorList>
            <person name="Kono N."/>
            <person name="Nakamura H."/>
            <person name="Mori M."/>
            <person name="Yoshida Y."/>
            <person name="Ohtoshi R."/>
            <person name="Malay A.D."/>
            <person name="Moran D.A.P."/>
            <person name="Tomita M."/>
            <person name="Numata K."/>
            <person name="Arakawa K."/>
        </authorList>
    </citation>
    <scope>NUCLEOTIDE SEQUENCE</scope>
</reference>
<evidence type="ECO:0000313" key="3">
    <source>
        <dbReference type="Proteomes" id="UP000886998"/>
    </source>
</evidence>
<name>A0A8X7CF85_9ARAC</name>
<sequence>MGKTISRDKSTSPLTPKAANFAIERLIGSSSPEDNKRSSSPEEQESVKDLELSRLSMGSNESSSLISPLMCQQLMLLNKDKYISTHLHPSVMSQGSVLYSHINFFNSKVIPSYPNSLSLVWPQLPVLNGITDTVSPTQGPLIPSWFGFPPNVTKAIWAGGASDRFSPIENGRWRE</sequence>
<accession>A0A8X7CF85</accession>
<proteinExistence type="predicted"/>
<evidence type="ECO:0000313" key="2">
    <source>
        <dbReference type="EMBL" id="GFY63890.1"/>
    </source>
</evidence>
<keyword evidence="3" id="KW-1185">Reference proteome</keyword>
<dbReference type="OrthoDB" id="5954824at2759"/>
<feature type="compositionally biased region" description="Basic and acidic residues" evidence="1">
    <location>
        <begin position="33"/>
        <end position="50"/>
    </location>
</feature>
<protein>
    <submittedName>
        <fullName evidence="2">Uncharacterized protein</fullName>
    </submittedName>
</protein>
<gene>
    <name evidence="2" type="ORF">TNIN_133811</name>
</gene>
<feature type="region of interest" description="Disordered" evidence="1">
    <location>
        <begin position="25"/>
        <end position="50"/>
    </location>
</feature>
<dbReference type="Proteomes" id="UP000886998">
    <property type="component" value="Unassembled WGS sequence"/>
</dbReference>
<evidence type="ECO:0000256" key="1">
    <source>
        <dbReference type="SAM" id="MobiDB-lite"/>
    </source>
</evidence>